<keyword evidence="6" id="KW-1185">Reference proteome</keyword>
<dbReference type="InterPro" id="IPR002938">
    <property type="entry name" value="FAD-bd"/>
</dbReference>
<dbReference type="SUPFAM" id="SSF51905">
    <property type="entry name" value="FAD/NAD(P)-binding domain"/>
    <property type="match status" value="1"/>
</dbReference>
<comment type="similarity">
    <text evidence="3">Belongs to the 3-hydroxybenzoate 6-hydroxylase family.</text>
</comment>
<accession>A0A0K9NZJ1</accession>
<dbReference type="OMA" id="LDRPTSW"/>
<sequence>MTSFLLRHSFLPLLPCTTESPSRKRYSSIVRSVAGPPREESIVIVGAGIGGLATAVSLKRLGIEAVVIEQGESLRTTGTSLGVFKNGWRVLDSIGVGDELRTQFAKLKGLCFRSEDGKELASMSIEGIPGQEIRPVERRVLLETLAKKLPPDTIRFSSGMKSIQQNGNGKLLLDLDDGTQLLAKIVIGADGVRSRVAKWMGFPEPRYVGQCAFRGVAIYPEGQPFGQKLSNFYGRGLRIGCIPVSATKLYWFVVYNASSPGPKIQDPIALKKVALELIRNCPADIQAIVEKTPDESILKTRLVDRWLWPVVSPSGSSGGAVVIGDAWHPMTPNLGQGACSTLEDAISLALKIGEAIGGDPQNINRALVEYSKERWSRVSYLTVRSYLVGSFLQWENPLICGIRDRIIIPKFLNLDQFLSHTNFECPLLPESSIQNPK</sequence>
<dbReference type="PANTHER" id="PTHR45934:SF9">
    <property type="entry name" value="FAD_NAD(P)-BINDING OXIDOREDUCTASE FAMILY PROTEIN"/>
    <property type="match status" value="1"/>
</dbReference>
<evidence type="ECO:0000313" key="6">
    <source>
        <dbReference type="Proteomes" id="UP000036987"/>
    </source>
</evidence>
<feature type="domain" description="FAD-binding" evidence="4">
    <location>
        <begin position="42"/>
        <end position="379"/>
    </location>
</feature>
<dbReference type="AlphaFoldDB" id="A0A0K9NZJ1"/>
<evidence type="ECO:0000256" key="3">
    <source>
        <dbReference type="ARBA" id="ARBA00024018"/>
    </source>
</evidence>
<evidence type="ECO:0000256" key="2">
    <source>
        <dbReference type="ARBA" id="ARBA00023033"/>
    </source>
</evidence>
<dbReference type="STRING" id="29655.A0A0K9NZJ1"/>
<evidence type="ECO:0000313" key="5">
    <source>
        <dbReference type="EMBL" id="KMZ62231.1"/>
    </source>
</evidence>
<evidence type="ECO:0000256" key="1">
    <source>
        <dbReference type="ARBA" id="ARBA00023002"/>
    </source>
</evidence>
<protein>
    <submittedName>
        <fullName evidence="5">Monooxygenase, FAD-binding protein</fullName>
    </submittedName>
</protein>
<proteinExistence type="inferred from homology"/>
<name>A0A0K9NZJ1_ZOSMR</name>
<dbReference type="Gene3D" id="3.50.50.60">
    <property type="entry name" value="FAD/NAD(P)-binding domain"/>
    <property type="match status" value="1"/>
</dbReference>
<comment type="caution">
    <text evidence="5">The sequence shown here is derived from an EMBL/GenBank/DDBJ whole genome shotgun (WGS) entry which is preliminary data.</text>
</comment>
<dbReference type="GO" id="GO:0004497">
    <property type="term" value="F:monooxygenase activity"/>
    <property type="evidence" value="ECO:0007669"/>
    <property type="project" value="UniProtKB-KW"/>
</dbReference>
<dbReference type="Proteomes" id="UP000036987">
    <property type="component" value="Unassembled WGS sequence"/>
</dbReference>
<dbReference type="Pfam" id="PF01494">
    <property type="entry name" value="FAD_binding_3"/>
    <property type="match status" value="1"/>
</dbReference>
<dbReference type="GO" id="GO:0071949">
    <property type="term" value="F:FAD binding"/>
    <property type="evidence" value="ECO:0007669"/>
    <property type="project" value="InterPro"/>
</dbReference>
<dbReference type="InterPro" id="IPR044560">
    <property type="entry name" value="MOase"/>
</dbReference>
<keyword evidence="2 5" id="KW-0503">Monooxygenase</keyword>
<evidence type="ECO:0000259" key="4">
    <source>
        <dbReference type="Pfam" id="PF01494"/>
    </source>
</evidence>
<organism evidence="5 6">
    <name type="scientific">Zostera marina</name>
    <name type="common">Eelgrass</name>
    <dbReference type="NCBI Taxonomy" id="29655"/>
    <lineage>
        <taxon>Eukaryota</taxon>
        <taxon>Viridiplantae</taxon>
        <taxon>Streptophyta</taxon>
        <taxon>Embryophyta</taxon>
        <taxon>Tracheophyta</taxon>
        <taxon>Spermatophyta</taxon>
        <taxon>Magnoliopsida</taxon>
        <taxon>Liliopsida</taxon>
        <taxon>Zosteraceae</taxon>
        <taxon>Zostera</taxon>
    </lineage>
</organism>
<dbReference type="PRINTS" id="PR00420">
    <property type="entry name" value="RNGMNOXGNASE"/>
</dbReference>
<dbReference type="EMBL" id="LFYR01001390">
    <property type="protein sequence ID" value="KMZ62231.1"/>
    <property type="molecule type" value="Genomic_DNA"/>
</dbReference>
<dbReference type="InterPro" id="IPR036188">
    <property type="entry name" value="FAD/NAD-bd_sf"/>
</dbReference>
<reference evidence="6" key="1">
    <citation type="journal article" date="2016" name="Nature">
        <title>The genome of the seagrass Zostera marina reveals angiosperm adaptation to the sea.</title>
        <authorList>
            <person name="Olsen J.L."/>
            <person name="Rouze P."/>
            <person name="Verhelst B."/>
            <person name="Lin Y.-C."/>
            <person name="Bayer T."/>
            <person name="Collen J."/>
            <person name="Dattolo E."/>
            <person name="De Paoli E."/>
            <person name="Dittami S."/>
            <person name="Maumus F."/>
            <person name="Michel G."/>
            <person name="Kersting A."/>
            <person name="Lauritano C."/>
            <person name="Lohaus R."/>
            <person name="Toepel M."/>
            <person name="Tonon T."/>
            <person name="Vanneste K."/>
            <person name="Amirebrahimi M."/>
            <person name="Brakel J."/>
            <person name="Bostroem C."/>
            <person name="Chovatia M."/>
            <person name="Grimwood J."/>
            <person name="Jenkins J.W."/>
            <person name="Jueterbock A."/>
            <person name="Mraz A."/>
            <person name="Stam W.T."/>
            <person name="Tice H."/>
            <person name="Bornberg-Bauer E."/>
            <person name="Green P.J."/>
            <person name="Pearson G.A."/>
            <person name="Procaccini G."/>
            <person name="Duarte C.M."/>
            <person name="Schmutz J."/>
            <person name="Reusch T.B.H."/>
            <person name="Van de Peer Y."/>
        </authorList>
    </citation>
    <scope>NUCLEOTIDE SEQUENCE [LARGE SCALE GENOMIC DNA]</scope>
    <source>
        <strain evidence="6">cv. Finnish</strain>
    </source>
</reference>
<dbReference type="OrthoDB" id="655030at2759"/>
<gene>
    <name evidence="5" type="ORF">ZOSMA_47G00220</name>
</gene>
<dbReference type="PANTHER" id="PTHR45934">
    <property type="entry name" value="FAD/NAD(P)-BINDING OXIDOREDUCTASE FAMILY PROTEIN"/>
    <property type="match status" value="1"/>
</dbReference>
<keyword evidence="1" id="KW-0560">Oxidoreductase</keyword>